<dbReference type="InterPro" id="IPR017452">
    <property type="entry name" value="GPCR_Rhodpsn_7TM"/>
</dbReference>
<keyword evidence="10" id="KW-1185">Reference proteome</keyword>
<feature type="domain" description="G-protein coupled receptors family 1 profile" evidence="8">
    <location>
        <begin position="97"/>
        <end position="262"/>
    </location>
</feature>
<evidence type="ECO:0000259" key="8">
    <source>
        <dbReference type="PROSITE" id="PS50262"/>
    </source>
</evidence>
<protein>
    <recommendedName>
        <fullName evidence="7">Olfactory receptor</fullName>
    </recommendedName>
</protein>
<comment type="similarity">
    <text evidence="6">Belongs to the G-protein coupled receptor 1 family.</text>
</comment>
<dbReference type="PROSITE" id="PS00237">
    <property type="entry name" value="G_PROTEIN_RECEP_F1_1"/>
    <property type="match status" value="1"/>
</dbReference>
<dbReference type="InterPro" id="IPR052921">
    <property type="entry name" value="GPCR1_Superfamily_Member"/>
</dbReference>
<dbReference type="Pfam" id="PF13853">
    <property type="entry name" value="7tm_4"/>
    <property type="match status" value="1"/>
</dbReference>
<keyword evidence="6" id="KW-0675">Receptor</keyword>
<feature type="transmembrane region" description="Helical" evidence="7">
    <location>
        <begin position="216"/>
        <end position="234"/>
    </location>
</feature>
<dbReference type="GO" id="GO:0004930">
    <property type="term" value="F:G protein-coupled receptor activity"/>
    <property type="evidence" value="ECO:0007669"/>
    <property type="project" value="UniProtKB-KW"/>
</dbReference>
<dbReference type="PRINTS" id="PR00245">
    <property type="entry name" value="OLFACTORYR"/>
</dbReference>
<organism evidence="9 10">
    <name type="scientific">Sphaeramia orbicularis</name>
    <name type="common">orbiculate cardinalfish</name>
    <dbReference type="NCBI Taxonomy" id="375764"/>
    <lineage>
        <taxon>Eukaryota</taxon>
        <taxon>Metazoa</taxon>
        <taxon>Chordata</taxon>
        <taxon>Craniata</taxon>
        <taxon>Vertebrata</taxon>
        <taxon>Euteleostomi</taxon>
        <taxon>Actinopterygii</taxon>
        <taxon>Neopterygii</taxon>
        <taxon>Teleostei</taxon>
        <taxon>Neoteleostei</taxon>
        <taxon>Acanthomorphata</taxon>
        <taxon>Gobiaria</taxon>
        <taxon>Kurtiformes</taxon>
        <taxon>Apogonoidei</taxon>
        <taxon>Apogonidae</taxon>
        <taxon>Apogoninae</taxon>
        <taxon>Sphaeramia</taxon>
    </lineage>
</organism>
<dbReference type="GO" id="GO:0005549">
    <property type="term" value="F:odorant binding"/>
    <property type="evidence" value="ECO:0007669"/>
    <property type="project" value="TreeGrafter"/>
</dbReference>
<name>A0A672ZAG1_9TELE</name>
<keyword evidence="7" id="KW-1003">Cell membrane</keyword>
<dbReference type="PANTHER" id="PTHR26451:SF885">
    <property type="entry name" value="OLFACTORY RECEPTOR"/>
    <property type="match status" value="1"/>
</dbReference>
<dbReference type="Ensembl" id="ENSSORT00005013905.1">
    <property type="protein sequence ID" value="ENSSORP00005013492.1"/>
    <property type="gene ID" value="ENSSORG00005006967.1"/>
</dbReference>
<accession>A0A672ZAG1</accession>
<feature type="transmembrane region" description="Helical" evidence="7">
    <location>
        <begin position="183"/>
        <end position="204"/>
    </location>
</feature>
<dbReference type="GO" id="GO:0005886">
    <property type="term" value="C:plasma membrane"/>
    <property type="evidence" value="ECO:0007669"/>
    <property type="project" value="UniProtKB-SubCell"/>
</dbReference>
<keyword evidence="7" id="KW-0552">Olfaction</keyword>
<dbReference type="GO" id="GO:0004984">
    <property type="term" value="F:olfactory receptor activity"/>
    <property type="evidence" value="ECO:0007669"/>
    <property type="project" value="InterPro"/>
</dbReference>
<feature type="transmembrane region" description="Helical" evidence="7">
    <location>
        <begin position="246"/>
        <end position="269"/>
    </location>
</feature>
<sequence length="285" mass="32421">MGFTGESTLERMMVLYFNFTAYFDTGALKYLYFVITLCLYVFIILSNVFLIVLICVNRSLHEPMYLFLCSLFVNELCGRTGLFPFLLFQILKDTHSVSFFTLGVMSYDRYVAICHPLQYNTGMTSACVAVLTAFVWFYSVLPTIVMMSLSVPLRLCGNVIDKVYCINFSIVKLACSDTTVNNIYGLTYLFTVILALILLIVYSYMRILKVSVSTCTPHLASLLSFSFGAFFEIAQGRFNMSRTPAVIRIFLSLYFLTVQPLFNPLLFGLKMSKIRNSCKNLLFGK</sequence>
<dbReference type="AlphaFoldDB" id="A0A672ZAG1"/>
<dbReference type="SUPFAM" id="SSF81321">
    <property type="entry name" value="Family A G protein-coupled receptor-like"/>
    <property type="match status" value="1"/>
</dbReference>
<reference evidence="9" key="2">
    <citation type="submission" date="2025-08" db="UniProtKB">
        <authorList>
            <consortium name="Ensembl"/>
        </authorList>
    </citation>
    <scope>IDENTIFICATION</scope>
</reference>
<dbReference type="PANTHER" id="PTHR26451">
    <property type="entry name" value="G_PROTEIN_RECEP_F1_2 DOMAIN-CONTAINING PROTEIN"/>
    <property type="match status" value="1"/>
</dbReference>
<evidence type="ECO:0000256" key="7">
    <source>
        <dbReference type="RuleBase" id="RU363047"/>
    </source>
</evidence>
<evidence type="ECO:0000256" key="2">
    <source>
        <dbReference type="ARBA" id="ARBA00022692"/>
    </source>
</evidence>
<dbReference type="Proteomes" id="UP000472271">
    <property type="component" value="Chromosome 13"/>
</dbReference>
<dbReference type="InterPro" id="IPR000276">
    <property type="entry name" value="GPCR_Rhodpsn"/>
</dbReference>
<comment type="subcellular location">
    <subcellularLocation>
        <location evidence="7">Cell membrane</location>
        <topology evidence="7">Multi-pass membrane protein</topology>
    </subcellularLocation>
    <subcellularLocation>
        <location evidence="1">Membrane</location>
        <topology evidence="1">Multi-pass membrane protein</topology>
    </subcellularLocation>
</comment>
<evidence type="ECO:0000313" key="10">
    <source>
        <dbReference type="Proteomes" id="UP000472271"/>
    </source>
</evidence>
<dbReference type="InParanoid" id="A0A672ZAG1"/>
<keyword evidence="5 6" id="KW-0807">Transducer</keyword>
<reference evidence="9" key="3">
    <citation type="submission" date="2025-09" db="UniProtKB">
        <authorList>
            <consortium name="Ensembl"/>
        </authorList>
    </citation>
    <scope>IDENTIFICATION</scope>
</reference>
<evidence type="ECO:0000256" key="6">
    <source>
        <dbReference type="RuleBase" id="RU000688"/>
    </source>
</evidence>
<evidence type="ECO:0000256" key="1">
    <source>
        <dbReference type="ARBA" id="ARBA00004141"/>
    </source>
</evidence>
<proteinExistence type="inferred from homology"/>
<evidence type="ECO:0000256" key="3">
    <source>
        <dbReference type="ARBA" id="ARBA00022989"/>
    </source>
</evidence>
<evidence type="ECO:0000313" key="9">
    <source>
        <dbReference type="Ensembl" id="ENSSORP00005013492.1"/>
    </source>
</evidence>
<keyword evidence="7" id="KW-0716">Sensory transduction</keyword>
<dbReference type="Gene3D" id="1.20.1070.10">
    <property type="entry name" value="Rhodopsin 7-helix transmembrane proteins"/>
    <property type="match status" value="1"/>
</dbReference>
<dbReference type="InterPro" id="IPR000725">
    <property type="entry name" value="Olfact_rcpt"/>
</dbReference>
<dbReference type="PROSITE" id="PS50262">
    <property type="entry name" value="G_PROTEIN_RECEP_F1_2"/>
    <property type="match status" value="1"/>
</dbReference>
<feature type="transmembrane region" description="Helical" evidence="7">
    <location>
        <begin position="30"/>
        <end position="53"/>
    </location>
</feature>
<keyword evidence="2 6" id="KW-0812">Transmembrane</keyword>
<keyword evidence="4 7" id="KW-0472">Membrane</keyword>
<dbReference type="PRINTS" id="PR00237">
    <property type="entry name" value="GPCRRHODOPSN"/>
</dbReference>
<evidence type="ECO:0000256" key="5">
    <source>
        <dbReference type="ARBA" id="ARBA00023224"/>
    </source>
</evidence>
<keyword evidence="6" id="KW-0297">G-protein coupled receptor</keyword>
<keyword evidence="3 7" id="KW-1133">Transmembrane helix</keyword>
<reference evidence="9" key="1">
    <citation type="submission" date="2019-06" db="EMBL/GenBank/DDBJ databases">
        <authorList>
            <consortium name="Wellcome Sanger Institute Data Sharing"/>
        </authorList>
    </citation>
    <scope>NUCLEOTIDE SEQUENCE [LARGE SCALE GENOMIC DNA]</scope>
</reference>
<evidence type="ECO:0000256" key="4">
    <source>
        <dbReference type="ARBA" id="ARBA00023136"/>
    </source>
</evidence>
<feature type="transmembrane region" description="Helical" evidence="7">
    <location>
        <begin position="126"/>
        <end position="145"/>
    </location>
</feature>